<evidence type="ECO:0000313" key="2">
    <source>
        <dbReference type="Proteomes" id="UP000092993"/>
    </source>
</evidence>
<comment type="caution">
    <text evidence="1">The sequence shown here is derived from an EMBL/GenBank/DDBJ whole genome shotgun (WGS) entry which is preliminary data.</text>
</comment>
<organism evidence="1 2">
    <name type="scientific">Grifola frondosa</name>
    <name type="common">Maitake</name>
    <name type="synonym">Polyporus frondosus</name>
    <dbReference type="NCBI Taxonomy" id="5627"/>
    <lineage>
        <taxon>Eukaryota</taxon>
        <taxon>Fungi</taxon>
        <taxon>Dikarya</taxon>
        <taxon>Basidiomycota</taxon>
        <taxon>Agaricomycotina</taxon>
        <taxon>Agaricomycetes</taxon>
        <taxon>Polyporales</taxon>
        <taxon>Grifolaceae</taxon>
        <taxon>Grifola</taxon>
    </lineage>
</organism>
<dbReference type="Gene3D" id="3.40.50.1820">
    <property type="entry name" value="alpha/beta hydrolase"/>
    <property type="match status" value="1"/>
</dbReference>
<evidence type="ECO:0000313" key="1">
    <source>
        <dbReference type="EMBL" id="OBZ66856.1"/>
    </source>
</evidence>
<gene>
    <name evidence="1" type="ORF">A0H81_13146</name>
</gene>
<sequence length="131" mass="14653">MISLGPHSIVLGFIRFPAAADDKVLEWVSTCRFSRAGLAASVRNYHEAIASGESIIEDKTKSPFRSGLPTFRRGFSSSPIRERAQLARWDSAHFAAVEKPEELVGDLPINLCEARARTWRCSRKERSNFST</sequence>
<dbReference type="InterPro" id="IPR029058">
    <property type="entry name" value="AB_hydrolase_fold"/>
</dbReference>
<dbReference type="EMBL" id="LUGG01000027">
    <property type="protein sequence ID" value="OBZ66856.1"/>
    <property type="molecule type" value="Genomic_DNA"/>
</dbReference>
<name>A0A1C7LRR7_GRIFR</name>
<dbReference type="AlphaFoldDB" id="A0A1C7LRR7"/>
<protein>
    <submittedName>
        <fullName evidence="1">Uncharacterized protein</fullName>
    </submittedName>
</protein>
<dbReference type="Proteomes" id="UP000092993">
    <property type="component" value="Unassembled WGS sequence"/>
</dbReference>
<accession>A0A1C7LRR7</accession>
<keyword evidence="2" id="KW-1185">Reference proteome</keyword>
<proteinExistence type="predicted"/>
<reference evidence="1 2" key="1">
    <citation type="submission" date="2016-03" db="EMBL/GenBank/DDBJ databases">
        <title>Whole genome sequencing of Grifola frondosa 9006-11.</title>
        <authorList>
            <person name="Min B."/>
            <person name="Park H."/>
            <person name="Kim J.-G."/>
            <person name="Cho H."/>
            <person name="Oh Y.-L."/>
            <person name="Kong W.-S."/>
            <person name="Choi I.-G."/>
        </authorList>
    </citation>
    <scope>NUCLEOTIDE SEQUENCE [LARGE SCALE GENOMIC DNA]</scope>
    <source>
        <strain evidence="1 2">9006-11</strain>
    </source>
</reference>